<proteinExistence type="predicted"/>
<organism evidence="1 2">
    <name type="scientific">Dendrobium nobile</name>
    <name type="common">Orchid</name>
    <dbReference type="NCBI Taxonomy" id="94219"/>
    <lineage>
        <taxon>Eukaryota</taxon>
        <taxon>Viridiplantae</taxon>
        <taxon>Streptophyta</taxon>
        <taxon>Embryophyta</taxon>
        <taxon>Tracheophyta</taxon>
        <taxon>Spermatophyta</taxon>
        <taxon>Magnoliopsida</taxon>
        <taxon>Liliopsida</taxon>
        <taxon>Asparagales</taxon>
        <taxon>Orchidaceae</taxon>
        <taxon>Epidendroideae</taxon>
        <taxon>Malaxideae</taxon>
        <taxon>Dendrobiinae</taxon>
        <taxon>Dendrobium</taxon>
    </lineage>
</organism>
<gene>
    <name evidence="1" type="ORF">KFK09_007708</name>
</gene>
<evidence type="ECO:0000313" key="1">
    <source>
        <dbReference type="EMBL" id="KAI0520237.1"/>
    </source>
</evidence>
<name>A0A8T3BXB4_DENNO</name>
<comment type="caution">
    <text evidence="1">The sequence shown here is derived from an EMBL/GenBank/DDBJ whole genome shotgun (WGS) entry which is preliminary data.</text>
</comment>
<protein>
    <submittedName>
        <fullName evidence="1">Uncharacterized protein</fullName>
    </submittedName>
</protein>
<sequence length="104" mass="11224">MDEPMQQEQIAATDPNSKDLLLEVSNALPPPHPQQNLVKSIYNDKEHFLPPILSSELTGYPNMNARMGIGGLNQGGIGFPACYGGQGQGLFSNGILPMSSQRRS</sequence>
<dbReference type="Proteomes" id="UP000829196">
    <property type="component" value="Unassembled WGS sequence"/>
</dbReference>
<dbReference type="EMBL" id="JAGYWB010000006">
    <property type="protein sequence ID" value="KAI0520237.1"/>
    <property type="molecule type" value="Genomic_DNA"/>
</dbReference>
<accession>A0A8T3BXB4</accession>
<evidence type="ECO:0000313" key="2">
    <source>
        <dbReference type="Proteomes" id="UP000829196"/>
    </source>
</evidence>
<dbReference type="AlphaFoldDB" id="A0A8T3BXB4"/>
<keyword evidence="2" id="KW-1185">Reference proteome</keyword>
<reference evidence="1" key="1">
    <citation type="journal article" date="2022" name="Front. Genet.">
        <title>Chromosome-Scale Assembly of the Dendrobium nobile Genome Provides Insights Into the Molecular Mechanism of the Biosynthesis of the Medicinal Active Ingredient of Dendrobium.</title>
        <authorList>
            <person name="Xu Q."/>
            <person name="Niu S.-C."/>
            <person name="Li K.-L."/>
            <person name="Zheng P.-J."/>
            <person name="Zhang X.-J."/>
            <person name="Jia Y."/>
            <person name="Liu Y."/>
            <person name="Niu Y.-X."/>
            <person name="Yu L.-H."/>
            <person name="Chen D.-F."/>
            <person name="Zhang G.-Q."/>
        </authorList>
    </citation>
    <scope>NUCLEOTIDE SEQUENCE</scope>
    <source>
        <tissue evidence="1">Leaf</tissue>
    </source>
</reference>